<accession>A0A6A6Z505</accession>
<protein>
    <submittedName>
        <fullName evidence="1 3">Uncharacterized protein</fullName>
    </submittedName>
</protein>
<organism evidence="1">
    <name type="scientific">Mytilinidion resinicola</name>
    <dbReference type="NCBI Taxonomy" id="574789"/>
    <lineage>
        <taxon>Eukaryota</taxon>
        <taxon>Fungi</taxon>
        <taxon>Dikarya</taxon>
        <taxon>Ascomycota</taxon>
        <taxon>Pezizomycotina</taxon>
        <taxon>Dothideomycetes</taxon>
        <taxon>Pleosporomycetidae</taxon>
        <taxon>Mytilinidiales</taxon>
        <taxon>Mytilinidiaceae</taxon>
        <taxon>Mytilinidion</taxon>
    </lineage>
</organism>
<sequence>MATRPLCMACSACCRTALAAVHESIQTRPVWRGPNRRQRRPHAWYDTAALGECRLLISMCRTHTRILGIPLWHGGYRTPGTRADKTACRNRKNSRQEVIPRPWPHGMSAVVVR</sequence>
<dbReference type="Proteomes" id="UP000504636">
    <property type="component" value="Unplaced"/>
</dbReference>
<gene>
    <name evidence="1 3" type="ORF">BDZ99DRAFT_458107</name>
</gene>
<dbReference type="GeneID" id="54459733"/>
<keyword evidence="2" id="KW-1185">Reference proteome</keyword>
<evidence type="ECO:0000313" key="1">
    <source>
        <dbReference type="EMBL" id="KAF2816211.1"/>
    </source>
</evidence>
<proteinExistence type="predicted"/>
<reference evidence="3" key="2">
    <citation type="submission" date="2020-04" db="EMBL/GenBank/DDBJ databases">
        <authorList>
            <consortium name="NCBI Genome Project"/>
        </authorList>
    </citation>
    <scope>NUCLEOTIDE SEQUENCE</scope>
    <source>
        <strain evidence="3">CBS 304.34</strain>
    </source>
</reference>
<evidence type="ECO:0000313" key="2">
    <source>
        <dbReference type="Proteomes" id="UP000504636"/>
    </source>
</evidence>
<dbReference type="RefSeq" id="XP_033583175.1">
    <property type="nucleotide sequence ID" value="XM_033718840.1"/>
</dbReference>
<dbReference type="AlphaFoldDB" id="A0A6A6Z505"/>
<reference evidence="1 3" key="1">
    <citation type="journal article" date="2020" name="Stud. Mycol.">
        <title>101 Dothideomycetes genomes: a test case for predicting lifestyles and emergence of pathogens.</title>
        <authorList>
            <person name="Haridas S."/>
            <person name="Albert R."/>
            <person name="Binder M."/>
            <person name="Bloem J."/>
            <person name="Labutti K."/>
            <person name="Salamov A."/>
            <person name="Andreopoulos B."/>
            <person name="Baker S."/>
            <person name="Barry K."/>
            <person name="Bills G."/>
            <person name="Bluhm B."/>
            <person name="Cannon C."/>
            <person name="Castanera R."/>
            <person name="Culley D."/>
            <person name="Daum C."/>
            <person name="Ezra D."/>
            <person name="Gonzalez J."/>
            <person name="Henrissat B."/>
            <person name="Kuo A."/>
            <person name="Liang C."/>
            <person name="Lipzen A."/>
            <person name="Lutzoni F."/>
            <person name="Magnuson J."/>
            <person name="Mondo S."/>
            <person name="Nolan M."/>
            <person name="Ohm R."/>
            <person name="Pangilinan J."/>
            <person name="Park H.-J."/>
            <person name="Ramirez L."/>
            <person name="Alfaro M."/>
            <person name="Sun H."/>
            <person name="Tritt A."/>
            <person name="Yoshinaga Y."/>
            <person name="Zwiers L.-H."/>
            <person name="Turgeon B."/>
            <person name="Goodwin S."/>
            <person name="Spatafora J."/>
            <person name="Crous P."/>
            <person name="Grigoriev I."/>
        </authorList>
    </citation>
    <scope>NUCLEOTIDE SEQUENCE</scope>
    <source>
        <strain evidence="1 3">CBS 304.34</strain>
    </source>
</reference>
<name>A0A6A6Z505_9PEZI</name>
<dbReference type="EMBL" id="MU003693">
    <property type="protein sequence ID" value="KAF2816211.1"/>
    <property type="molecule type" value="Genomic_DNA"/>
</dbReference>
<reference evidence="3" key="3">
    <citation type="submission" date="2025-04" db="UniProtKB">
        <authorList>
            <consortium name="RefSeq"/>
        </authorList>
    </citation>
    <scope>IDENTIFICATION</scope>
    <source>
        <strain evidence="3">CBS 304.34</strain>
    </source>
</reference>
<evidence type="ECO:0000313" key="3">
    <source>
        <dbReference type="RefSeq" id="XP_033583175.1"/>
    </source>
</evidence>